<comment type="catalytic activity">
    <reaction evidence="1">
        <text>ATP + protein L-histidine = ADP + protein N-phospho-L-histidine.</text>
        <dbReference type="EC" id="2.7.13.3"/>
    </reaction>
</comment>
<dbReference type="SUPFAM" id="SSF55874">
    <property type="entry name" value="ATPase domain of HSP90 chaperone/DNA topoisomerase II/histidine kinase"/>
    <property type="match status" value="1"/>
</dbReference>
<dbReference type="RefSeq" id="WP_243866721.1">
    <property type="nucleotide sequence ID" value="NZ_SOCP01000010.1"/>
</dbReference>
<keyword evidence="7 14" id="KW-0418">Kinase</keyword>
<dbReference type="InterPro" id="IPR003594">
    <property type="entry name" value="HATPase_dom"/>
</dbReference>
<keyword evidence="15" id="KW-1185">Reference proteome</keyword>
<keyword evidence="4" id="KW-0597">Phosphoprotein</keyword>
<evidence type="ECO:0000256" key="2">
    <source>
        <dbReference type="ARBA" id="ARBA00004236"/>
    </source>
</evidence>
<dbReference type="GO" id="GO:0005886">
    <property type="term" value="C:plasma membrane"/>
    <property type="evidence" value="ECO:0007669"/>
    <property type="project" value="UniProtKB-SubCell"/>
</dbReference>
<comment type="caution">
    <text evidence="14">The sequence shown here is derived from an EMBL/GenBank/DDBJ whole genome shotgun (WGS) entry which is preliminary data.</text>
</comment>
<dbReference type="SMART" id="SM00388">
    <property type="entry name" value="HisKA"/>
    <property type="match status" value="1"/>
</dbReference>
<dbReference type="SMART" id="SM00387">
    <property type="entry name" value="HATPase_c"/>
    <property type="match status" value="1"/>
</dbReference>
<protein>
    <recommendedName>
        <fullName evidence="3">histidine kinase</fullName>
        <ecNumber evidence="3">2.7.13.3</ecNumber>
    </recommendedName>
</protein>
<proteinExistence type="predicted"/>
<dbReference type="InterPro" id="IPR050428">
    <property type="entry name" value="TCS_sensor_his_kinase"/>
</dbReference>
<dbReference type="Pfam" id="PF02518">
    <property type="entry name" value="HATPase_c"/>
    <property type="match status" value="1"/>
</dbReference>
<keyword evidence="10 11" id="KW-0472">Membrane</keyword>
<dbReference type="InterPro" id="IPR036097">
    <property type="entry name" value="HisK_dim/P_sf"/>
</dbReference>
<dbReference type="AlphaFoldDB" id="A0A4R7VDH1"/>
<dbReference type="InterPro" id="IPR005467">
    <property type="entry name" value="His_kinase_dom"/>
</dbReference>
<dbReference type="Gene3D" id="1.10.287.130">
    <property type="match status" value="1"/>
</dbReference>
<dbReference type="InterPro" id="IPR003660">
    <property type="entry name" value="HAMP_dom"/>
</dbReference>
<evidence type="ECO:0000256" key="5">
    <source>
        <dbReference type="ARBA" id="ARBA00022679"/>
    </source>
</evidence>
<evidence type="ECO:0000256" key="3">
    <source>
        <dbReference type="ARBA" id="ARBA00012438"/>
    </source>
</evidence>
<evidence type="ECO:0000256" key="6">
    <source>
        <dbReference type="ARBA" id="ARBA00022692"/>
    </source>
</evidence>
<dbReference type="Proteomes" id="UP000294927">
    <property type="component" value="Unassembled WGS sequence"/>
</dbReference>
<evidence type="ECO:0000256" key="11">
    <source>
        <dbReference type="SAM" id="Phobius"/>
    </source>
</evidence>
<dbReference type="InterPro" id="IPR036890">
    <property type="entry name" value="HATPase_C_sf"/>
</dbReference>
<accession>A0A4R7VDH1</accession>
<dbReference type="PANTHER" id="PTHR45436:SF5">
    <property type="entry name" value="SENSOR HISTIDINE KINASE TRCS"/>
    <property type="match status" value="1"/>
</dbReference>
<dbReference type="CDD" id="cd00082">
    <property type="entry name" value="HisKA"/>
    <property type="match status" value="1"/>
</dbReference>
<evidence type="ECO:0000259" key="13">
    <source>
        <dbReference type="PROSITE" id="PS50885"/>
    </source>
</evidence>
<evidence type="ECO:0000256" key="7">
    <source>
        <dbReference type="ARBA" id="ARBA00022777"/>
    </source>
</evidence>
<keyword evidence="5" id="KW-0808">Transferase</keyword>
<evidence type="ECO:0000256" key="10">
    <source>
        <dbReference type="ARBA" id="ARBA00023136"/>
    </source>
</evidence>
<organism evidence="14 15">
    <name type="scientific">Actinophytocola oryzae</name>
    <dbReference type="NCBI Taxonomy" id="502181"/>
    <lineage>
        <taxon>Bacteria</taxon>
        <taxon>Bacillati</taxon>
        <taxon>Actinomycetota</taxon>
        <taxon>Actinomycetes</taxon>
        <taxon>Pseudonocardiales</taxon>
        <taxon>Pseudonocardiaceae</taxon>
    </lineage>
</organism>
<evidence type="ECO:0000256" key="4">
    <source>
        <dbReference type="ARBA" id="ARBA00022553"/>
    </source>
</evidence>
<keyword evidence="8 11" id="KW-1133">Transmembrane helix</keyword>
<sequence>MLSGVLGRIVGRLWLRRSLRFRITTVGTAVTLVVFLTLAFVTSKLIGPLLVSAADAQLQPILTTALTEVRAGRPVKAGPVGMEARVLDTAGTPVDGGPPPPLSRDELRELKAATPVLRLSENPPRRWIGTVTSAPDGSQRLVIVGTILTGYYPAQHRALNWLVVAALLGSAAGGIATWLGVRSSLRPVERIRAAASQLPAGRRLPLPSAHDELRSLAAALNSLLARRDEATARLRRFTGDAAHELRSPVASIRVQAEVAVANPDPELSQEVLADVVSESERLSSLVEGLLALARSDAGEWPEALPVDVVAAARAAVGRLPAGGPVVATHLAPGACWVAAAPAEVDLVLDNLLRNAARHARARIVVTVLSRGSAVTLVVDDDGHGIAPEHRERVFDRFYRVQDHRSRDSGGSGLGLALVAEVVGRRGGTVKVTESPEGGARFQVRWRVLT</sequence>
<evidence type="ECO:0000256" key="8">
    <source>
        <dbReference type="ARBA" id="ARBA00022989"/>
    </source>
</evidence>
<evidence type="ECO:0000259" key="12">
    <source>
        <dbReference type="PROSITE" id="PS50109"/>
    </source>
</evidence>
<dbReference type="PRINTS" id="PR00344">
    <property type="entry name" value="BCTRLSENSOR"/>
</dbReference>
<dbReference type="PROSITE" id="PS50109">
    <property type="entry name" value="HIS_KIN"/>
    <property type="match status" value="1"/>
</dbReference>
<feature type="transmembrane region" description="Helical" evidence="11">
    <location>
        <begin position="21"/>
        <end position="41"/>
    </location>
</feature>
<evidence type="ECO:0000313" key="14">
    <source>
        <dbReference type="EMBL" id="TDV47087.1"/>
    </source>
</evidence>
<dbReference type="GO" id="GO:0000155">
    <property type="term" value="F:phosphorelay sensor kinase activity"/>
    <property type="evidence" value="ECO:0007669"/>
    <property type="project" value="InterPro"/>
</dbReference>
<dbReference type="EMBL" id="SOCP01000010">
    <property type="protein sequence ID" value="TDV47087.1"/>
    <property type="molecule type" value="Genomic_DNA"/>
</dbReference>
<comment type="subcellular location">
    <subcellularLocation>
        <location evidence="2">Cell membrane</location>
    </subcellularLocation>
</comment>
<keyword evidence="9" id="KW-0902">Two-component regulatory system</keyword>
<dbReference type="Gene3D" id="3.30.565.10">
    <property type="entry name" value="Histidine kinase-like ATPase, C-terminal domain"/>
    <property type="match status" value="1"/>
</dbReference>
<dbReference type="EC" id="2.7.13.3" evidence="3"/>
<dbReference type="SUPFAM" id="SSF47384">
    <property type="entry name" value="Homodimeric domain of signal transducing histidine kinase"/>
    <property type="match status" value="1"/>
</dbReference>
<dbReference type="Pfam" id="PF00512">
    <property type="entry name" value="HisKA"/>
    <property type="match status" value="1"/>
</dbReference>
<keyword evidence="6 11" id="KW-0812">Transmembrane</keyword>
<dbReference type="PROSITE" id="PS50885">
    <property type="entry name" value="HAMP"/>
    <property type="match status" value="1"/>
</dbReference>
<dbReference type="InterPro" id="IPR004358">
    <property type="entry name" value="Sig_transdc_His_kin-like_C"/>
</dbReference>
<dbReference type="Gene3D" id="6.10.340.10">
    <property type="match status" value="1"/>
</dbReference>
<name>A0A4R7VDH1_9PSEU</name>
<dbReference type="PANTHER" id="PTHR45436">
    <property type="entry name" value="SENSOR HISTIDINE KINASE YKOH"/>
    <property type="match status" value="1"/>
</dbReference>
<evidence type="ECO:0000256" key="1">
    <source>
        <dbReference type="ARBA" id="ARBA00000085"/>
    </source>
</evidence>
<gene>
    <name evidence="14" type="ORF">CLV71_110270</name>
</gene>
<reference evidence="14 15" key="1">
    <citation type="submission" date="2019-03" db="EMBL/GenBank/DDBJ databases">
        <title>Genomic Encyclopedia of Archaeal and Bacterial Type Strains, Phase II (KMG-II): from individual species to whole genera.</title>
        <authorList>
            <person name="Goeker M."/>
        </authorList>
    </citation>
    <scope>NUCLEOTIDE SEQUENCE [LARGE SCALE GENOMIC DNA]</scope>
    <source>
        <strain evidence="14 15">DSM 45499</strain>
    </source>
</reference>
<feature type="domain" description="Histidine kinase" evidence="12">
    <location>
        <begin position="240"/>
        <end position="449"/>
    </location>
</feature>
<evidence type="ECO:0000256" key="9">
    <source>
        <dbReference type="ARBA" id="ARBA00023012"/>
    </source>
</evidence>
<dbReference type="InterPro" id="IPR003661">
    <property type="entry name" value="HisK_dim/P_dom"/>
</dbReference>
<dbReference type="Pfam" id="PF00672">
    <property type="entry name" value="HAMP"/>
    <property type="match status" value="1"/>
</dbReference>
<evidence type="ECO:0000313" key="15">
    <source>
        <dbReference type="Proteomes" id="UP000294927"/>
    </source>
</evidence>
<feature type="domain" description="HAMP" evidence="13">
    <location>
        <begin position="182"/>
        <end position="232"/>
    </location>
</feature>